<keyword evidence="6" id="KW-1185">Reference proteome</keyword>
<evidence type="ECO:0000256" key="1">
    <source>
        <dbReference type="ARBA" id="ARBA00022450"/>
    </source>
</evidence>
<feature type="domain" description="Carrier" evidence="3">
    <location>
        <begin position="2"/>
        <end position="80"/>
    </location>
</feature>
<dbReference type="PROSITE" id="PS00012">
    <property type="entry name" value="PHOSPHOPANTETHEINE"/>
    <property type="match status" value="1"/>
</dbReference>
<dbReference type="Gene3D" id="1.10.1200.10">
    <property type="entry name" value="ACP-like"/>
    <property type="match status" value="1"/>
</dbReference>
<evidence type="ECO:0000313" key="6">
    <source>
        <dbReference type="Proteomes" id="UP001610810"/>
    </source>
</evidence>
<dbReference type="InterPro" id="IPR009081">
    <property type="entry name" value="PP-bd_ACP"/>
</dbReference>
<proteinExistence type="predicted"/>
<organism evidence="5">
    <name type="scientific">Streptomyces tendae</name>
    <dbReference type="NCBI Taxonomy" id="1932"/>
    <lineage>
        <taxon>Bacteria</taxon>
        <taxon>Bacillati</taxon>
        <taxon>Actinomycetota</taxon>
        <taxon>Actinomycetes</taxon>
        <taxon>Kitasatosporales</taxon>
        <taxon>Streptomycetaceae</taxon>
        <taxon>Streptomyces</taxon>
    </lineage>
</organism>
<reference evidence="5" key="1">
    <citation type="journal article" date="2020" name="Microorganisms">
        <title>Isolation, Genomic and Metabolomic Characterization of Streptomyces tendae VITAKN with Quorum Sensing Inhibitory Activity from Southern India.</title>
        <authorList>
            <person name="Ishaque N.M."/>
            <person name="Burgsdorf I."/>
            <person name="Limlingan Malit J.J."/>
            <person name="Saha S."/>
            <person name="Teta R."/>
            <person name="Ewe D."/>
            <person name="Kannabiran K."/>
            <person name="Hrouzek P."/>
            <person name="Steindler L."/>
            <person name="Costantino V."/>
            <person name="Saurav K."/>
        </authorList>
    </citation>
    <scope>NUCLEOTIDE SEQUENCE</scope>
    <source>
        <strain evidence="5">VITAKN</strain>
    </source>
</reference>
<dbReference type="Proteomes" id="UP001610810">
    <property type="component" value="Unassembled WGS sequence"/>
</dbReference>
<evidence type="ECO:0000313" key="4">
    <source>
        <dbReference type="EMBL" id="MFI0577238.1"/>
    </source>
</evidence>
<name>A0A6B3R3U4_STRTE</name>
<dbReference type="EMBL" id="JAAIFS010000013">
    <property type="protein sequence ID" value="NEV92224.1"/>
    <property type="molecule type" value="Genomic_DNA"/>
</dbReference>
<reference evidence="4 6" key="2">
    <citation type="submission" date="2024-10" db="EMBL/GenBank/DDBJ databases">
        <authorList>
            <person name="Wannawong T."/>
            <person name="Kuncharoen N."/>
            <person name="Mhuantong W."/>
        </authorList>
    </citation>
    <scope>NUCLEOTIDE SEQUENCE [LARGE SCALE GENOMIC DNA]</scope>
    <source>
        <strain evidence="4 6">CALK1-4</strain>
    </source>
</reference>
<protein>
    <submittedName>
        <fullName evidence="5">Acyl carrier protein</fullName>
    </submittedName>
</protein>
<dbReference type="RefSeq" id="WP_127895912.1">
    <property type="nucleotide sequence ID" value="NZ_JAAIFS010000013.1"/>
</dbReference>
<dbReference type="InterPro" id="IPR006162">
    <property type="entry name" value="Ppantetheine_attach_site"/>
</dbReference>
<evidence type="ECO:0000256" key="2">
    <source>
        <dbReference type="ARBA" id="ARBA00022553"/>
    </source>
</evidence>
<accession>A0A6B3R3U4</accession>
<evidence type="ECO:0000259" key="3">
    <source>
        <dbReference type="PROSITE" id="PS50075"/>
    </source>
</evidence>
<dbReference type="InterPro" id="IPR036736">
    <property type="entry name" value="ACP-like_sf"/>
</dbReference>
<dbReference type="Pfam" id="PF00550">
    <property type="entry name" value="PP-binding"/>
    <property type="match status" value="1"/>
</dbReference>
<keyword evidence="1" id="KW-0596">Phosphopantetheine</keyword>
<gene>
    <name evidence="4" type="ORF">ACH3YB_37030</name>
    <name evidence="5" type="ORF">GUR47_36980</name>
</gene>
<dbReference type="SUPFAM" id="SSF47336">
    <property type="entry name" value="ACP-like"/>
    <property type="match status" value="1"/>
</dbReference>
<evidence type="ECO:0000313" key="5">
    <source>
        <dbReference type="EMBL" id="NEV92224.1"/>
    </source>
</evidence>
<sequence>MSKWDKEFEEVVRGYLPFLAAEEPLEEDTSLRDLGLDSMGTVELLGALESAYGIRFMDDALSMETFATPGVLWDRTSEIVQVSHT</sequence>
<keyword evidence="2" id="KW-0597">Phosphoprotein</keyword>
<dbReference type="AlphaFoldDB" id="A0A6B3R3U4"/>
<dbReference type="EMBL" id="JBIQWK010000017">
    <property type="protein sequence ID" value="MFI0577238.1"/>
    <property type="molecule type" value="Genomic_DNA"/>
</dbReference>
<comment type="caution">
    <text evidence="5">The sequence shown here is derived from an EMBL/GenBank/DDBJ whole genome shotgun (WGS) entry which is preliminary data.</text>
</comment>
<dbReference type="PROSITE" id="PS50075">
    <property type="entry name" value="CARRIER"/>
    <property type="match status" value="1"/>
</dbReference>